<dbReference type="Pfam" id="PF00665">
    <property type="entry name" value="rve"/>
    <property type="match status" value="1"/>
</dbReference>
<evidence type="ECO:0000259" key="3">
    <source>
        <dbReference type="PROSITE" id="PS50994"/>
    </source>
</evidence>
<feature type="domain" description="HTH IS408-type" evidence="2">
    <location>
        <begin position="4"/>
        <end position="84"/>
    </location>
</feature>
<organism evidence="4 5">
    <name type="scientific">Formivibrio citricus</name>
    <dbReference type="NCBI Taxonomy" id="83765"/>
    <lineage>
        <taxon>Bacteria</taxon>
        <taxon>Pseudomonadati</taxon>
        <taxon>Pseudomonadota</taxon>
        <taxon>Betaproteobacteria</taxon>
        <taxon>Neisseriales</taxon>
        <taxon>Chitinibacteraceae</taxon>
        <taxon>Formivibrio</taxon>
    </lineage>
</organism>
<dbReference type="EMBL" id="FOVE01000014">
    <property type="protein sequence ID" value="SFN66259.1"/>
    <property type="molecule type" value="Genomic_DNA"/>
</dbReference>
<dbReference type="GO" id="GO:0003676">
    <property type="term" value="F:nucleic acid binding"/>
    <property type="evidence" value="ECO:0007669"/>
    <property type="project" value="InterPro"/>
</dbReference>
<sequence length="503" mass="57392">MRQIRQVLRLAFNDKVSRRVISASLCLHRDTVRDYLVRAAAAKLSWPLPPDLDDAALEDLLFPPVSQRSIRKPQPDWATVHVELKKKGATLQALHAEYLEEYPDGLAYSRYCDAYRKWAKHLKRYMRQTYIAGEKALVDFAGPTMPIYLPETRKERRAQIFVGVLGASNYTFAEALWSQKLPDWIATHTRMFEFFGGVPAVVVCDNLKAGVSKASRTEPEIHATYQNMAAHYATMIIPARPRKPQDKAKAENGVLVVERWILFRLRKRVFTSLDELNAAIRELLIELNNRPFQKLPGSRRSQYESIDRPALKPLPIQHYEYTEFRKVRVGQDGLFELDGCPYSAPWALCRQEVELRVTAATVEILHRGRRVGSHERSRGSQPVIDPQHLSPEHRYVGFWAPDIELKWAADIGEYARSFLKKVLEQVKRKDLGMRAAGAMKRLEKDYGAERLNTACARALEIDADSMSSVRSILRAGLDKKGAESGIQEAAFDHVNVRGPGYYH</sequence>
<dbReference type="SUPFAM" id="SSF53098">
    <property type="entry name" value="Ribonuclease H-like"/>
    <property type="match status" value="1"/>
</dbReference>
<evidence type="ECO:0000259" key="2">
    <source>
        <dbReference type="PROSITE" id="PS50532"/>
    </source>
</evidence>
<dbReference type="RefSeq" id="WP_091195589.1">
    <property type="nucleotide sequence ID" value="NZ_FOVE01000014.1"/>
</dbReference>
<evidence type="ECO:0000256" key="1">
    <source>
        <dbReference type="ARBA" id="ARBA00009277"/>
    </source>
</evidence>
<keyword evidence="5" id="KW-1185">Reference proteome</keyword>
<dbReference type="InterPro" id="IPR036397">
    <property type="entry name" value="RNaseH_sf"/>
</dbReference>
<proteinExistence type="inferred from homology"/>
<dbReference type="OrthoDB" id="3542865at2"/>
<dbReference type="GO" id="GO:0015074">
    <property type="term" value="P:DNA integration"/>
    <property type="evidence" value="ECO:0007669"/>
    <property type="project" value="InterPro"/>
</dbReference>
<dbReference type="InterPro" id="IPR012337">
    <property type="entry name" value="RNaseH-like_sf"/>
</dbReference>
<protein>
    <submittedName>
        <fullName evidence="4">Transposase</fullName>
    </submittedName>
</protein>
<dbReference type="AlphaFoldDB" id="A0A1I5AVL2"/>
<comment type="similarity">
    <text evidence="1">Belongs to the transposase IS21/IS408/IS1162 family.</text>
</comment>
<dbReference type="PANTHER" id="PTHR35004">
    <property type="entry name" value="TRANSPOSASE RV3428C-RELATED"/>
    <property type="match status" value="1"/>
</dbReference>
<gene>
    <name evidence="4" type="ORF">SAMN05660284_02001</name>
</gene>
<dbReference type="InterPro" id="IPR054353">
    <property type="entry name" value="IstA-like_C"/>
</dbReference>
<feature type="domain" description="Integrase catalytic" evidence="3">
    <location>
        <begin position="124"/>
        <end position="310"/>
    </location>
</feature>
<evidence type="ECO:0000313" key="5">
    <source>
        <dbReference type="Proteomes" id="UP000242869"/>
    </source>
</evidence>
<accession>A0A1I5AVL2</accession>
<dbReference type="InterPro" id="IPR001584">
    <property type="entry name" value="Integrase_cat-core"/>
</dbReference>
<evidence type="ECO:0000313" key="4">
    <source>
        <dbReference type="EMBL" id="SFN66259.1"/>
    </source>
</evidence>
<dbReference type="PANTHER" id="PTHR35004:SF8">
    <property type="entry name" value="TRANSPOSASE RV3428C-RELATED"/>
    <property type="match status" value="1"/>
</dbReference>
<dbReference type="Proteomes" id="UP000242869">
    <property type="component" value="Unassembled WGS sequence"/>
</dbReference>
<dbReference type="Gene3D" id="3.30.420.10">
    <property type="entry name" value="Ribonuclease H-like superfamily/Ribonuclease H"/>
    <property type="match status" value="1"/>
</dbReference>
<dbReference type="NCBIfam" id="NF033546">
    <property type="entry name" value="transpos_IS21"/>
    <property type="match status" value="1"/>
</dbReference>
<dbReference type="Pfam" id="PF22483">
    <property type="entry name" value="Mu-transpos_C_2"/>
    <property type="match status" value="1"/>
</dbReference>
<dbReference type="InterPro" id="IPR017895">
    <property type="entry name" value="HTH_IS408/IS1162_type"/>
</dbReference>
<reference evidence="5" key="1">
    <citation type="submission" date="2016-10" db="EMBL/GenBank/DDBJ databases">
        <authorList>
            <person name="Varghese N."/>
            <person name="Submissions S."/>
        </authorList>
    </citation>
    <scope>NUCLEOTIDE SEQUENCE [LARGE SCALE GENOMIC DNA]</scope>
    <source>
        <strain evidence="5">DSM 6150</strain>
    </source>
</reference>
<name>A0A1I5AVL2_9NEIS</name>
<dbReference type="PROSITE" id="PS50532">
    <property type="entry name" value="HTH_IS408"/>
    <property type="match status" value="1"/>
</dbReference>
<dbReference type="PROSITE" id="PS50994">
    <property type="entry name" value="INTEGRASE"/>
    <property type="match status" value="1"/>
</dbReference>